<feature type="region of interest" description="Disordered" evidence="2">
    <location>
        <begin position="453"/>
        <end position="484"/>
    </location>
</feature>
<feature type="region of interest" description="Disordered" evidence="2">
    <location>
        <begin position="340"/>
        <end position="359"/>
    </location>
</feature>
<feature type="region of interest" description="Disordered" evidence="2">
    <location>
        <begin position="1336"/>
        <end position="1388"/>
    </location>
</feature>
<sequence>MTSQHTFKSSTSEGSAVNSVDCDSGAHDLFGDALTLRDLSNTYPELYRFMLQTGSKIESPESSTKNSDSSWTNPAFTKEEAPFESDSDVAFAQLFGVHDSSNSLLTIRRAMSSIFDCLNAVHVQKTSKLRMEIRDLCCRLQGLQASREQDQHEIYRLQRERDRFRRDLAHQAARYEDRITELHSVLAELKRKLERSNAVTSVGGGMAVQDLVEVSDDDEDVDNEDVEDDADDDNGDQVDGRNTGKQDQLEEHPGQSVSRTHFSLLSDWENNGAAAAVGSFGSLVEFSYSPLIANGANMAGGLIHSEPEDLMTSHNSVAFVNASLDAQSCLAQSSIVDGEDHAKSPHNCQPNQTSGGWKQPATVKHDLRGSPLSFLSDRRAVGNGAKPVMGLRQQNQARKTRMALKLNQQQQQLGCGEVNLNRAASHLSQQISEPPLTYHSSDSVGNERLQGTGLTKASSCEDRIRQSTPSITSTTSSAPVSSPVTGDIGQVNGLETEPTWVFNCLSRCQGADRDCLSPRGPRKPGAAPTAPEVWQAKETAPVLVYGLLSGLAQTAPYPRLAEAAHRALLALEQRDTAAASREAELLGLEASLAEAKASGDQLQCRLGQIESSWSAAMRASELADLALETGNILMHLYASELALVLHKRWTPERDPRTRAFSSLSSSSSDTSSSSEEDAAGTNRDHPNSQRLTRKVTRAPTSGHVRTKPIPPAADAATSTAHHPLQPVSGFYDSSRPSNVYAVYALPKSSTDDGGLSVSLPTYILPHEACNGPACPRLLRIQRHQAEMAAIRLLHRVTLSADATYLKSESLPLTDESDLSQRHARLRTDVYESIGNSSMSVYVNSWYVGHAHAAGPRRPQVGCAGDDVTIACFAPASNFAASGGQANGVRQSSTNQHSTVNSAAAAAVVSGVPRSIGGWQTPDSGACSCSTNDASGSAATSSGLPLSSNVQCAYPPGACTSMPSGPGGTSVSSSSSTCSSVGPRASPTASGWNRSQEFLLLQLFEQLRWERAMVRSTIAEFPAFHPTQNQTAIQMPEHPPEAVLYANNVDGGRDVNGVTTVLPAPSKRLNALALVEAAALVQDLCAVKEERAKLKVQNYIMDKELRALQLSLQSRRLSESMLRSQLAAVLQGDQVGGVGPVAAAGKAIEANREQNSLFTTLDSLRTAVEAQRYQNEDLISDLKQANAALITAFEKAKSKYLARIQKLEEQVRTGAQPLSASGRGRSQSVSAGAANAPKNGTNQVPATGLLACRPPTVPQHAPKTPTRAKNDWVASSGTPVARPPLPASPQASDVYEVIQDSQPWYPSETVCGQVKMTPVAPNCLQQHQLRQQQPLPAPNFYRPALATPPPRPQSLNSFQPQLTKCYPPPPPPPSQLTPSTTPLHSGSLR</sequence>
<feature type="compositionally biased region" description="Low complexity" evidence="2">
    <location>
        <begin position="467"/>
        <end position="484"/>
    </location>
</feature>
<protein>
    <submittedName>
        <fullName evidence="3">Colorectal mutant cancer protein</fullName>
    </submittedName>
</protein>
<feature type="region of interest" description="Disordered" evidence="2">
    <location>
        <begin position="962"/>
        <end position="989"/>
    </location>
</feature>
<dbReference type="InterPro" id="IPR040171">
    <property type="entry name" value="USBP1-like"/>
</dbReference>
<feature type="compositionally biased region" description="Polar residues" evidence="2">
    <location>
        <begin position="1215"/>
        <end position="1229"/>
    </location>
</feature>
<feature type="compositionally biased region" description="Low complexity" evidence="2">
    <location>
        <begin position="661"/>
        <end position="673"/>
    </location>
</feature>
<accession>A0A0V0JAL9</accession>
<dbReference type="EMBL" id="GEEE01001061">
    <property type="protein sequence ID" value="JAP62164.1"/>
    <property type="molecule type" value="Transcribed_RNA"/>
</dbReference>
<feature type="region of interest" description="Disordered" evidence="2">
    <location>
        <begin position="1212"/>
        <end position="1288"/>
    </location>
</feature>
<evidence type="ECO:0000256" key="1">
    <source>
        <dbReference type="SAM" id="Coils"/>
    </source>
</evidence>
<feature type="compositionally biased region" description="Basic and acidic residues" evidence="2">
    <location>
        <begin position="238"/>
        <end position="253"/>
    </location>
</feature>
<feature type="compositionally biased region" description="Pro residues" evidence="2">
    <location>
        <begin position="1365"/>
        <end position="1374"/>
    </location>
</feature>
<evidence type="ECO:0000313" key="3">
    <source>
        <dbReference type="EMBL" id="JAP62164.1"/>
    </source>
</evidence>
<feature type="compositionally biased region" description="Polar residues" evidence="2">
    <location>
        <begin position="346"/>
        <end position="356"/>
    </location>
</feature>
<feature type="compositionally biased region" description="Low complexity" evidence="2">
    <location>
        <begin position="1375"/>
        <end position="1388"/>
    </location>
</feature>
<feature type="region of interest" description="Disordered" evidence="2">
    <location>
        <begin position="654"/>
        <end position="720"/>
    </location>
</feature>
<dbReference type="PANTHER" id="PTHR23347:SF5">
    <property type="entry name" value="HARMONIN-BINDING PROTEIN USHBP1"/>
    <property type="match status" value="1"/>
</dbReference>
<evidence type="ECO:0000256" key="2">
    <source>
        <dbReference type="SAM" id="MobiDB-lite"/>
    </source>
</evidence>
<feature type="coiled-coil region" evidence="1">
    <location>
        <begin position="140"/>
        <end position="199"/>
    </location>
</feature>
<organism evidence="3">
    <name type="scientific">Schistocephalus solidus</name>
    <name type="common">Tapeworm</name>
    <dbReference type="NCBI Taxonomy" id="70667"/>
    <lineage>
        <taxon>Eukaryota</taxon>
        <taxon>Metazoa</taxon>
        <taxon>Spiralia</taxon>
        <taxon>Lophotrochozoa</taxon>
        <taxon>Platyhelminthes</taxon>
        <taxon>Cestoda</taxon>
        <taxon>Eucestoda</taxon>
        <taxon>Diphyllobothriidea</taxon>
        <taxon>Diphyllobothriidae</taxon>
        <taxon>Schistocephalus</taxon>
    </lineage>
</organism>
<feature type="compositionally biased region" description="Acidic residues" evidence="2">
    <location>
        <begin position="213"/>
        <end position="236"/>
    </location>
</feature>
<gene>
    <name evidence="3" type="primary">CRCM</name>
    <name evidence="3" type="ORF">TR160830</name>
</gene>
<proteinExistence type="predicted"/>
<feature type="region of interest" description="Disordered" evidence="2">
    <location>
        <begin position="208"/>
        <end position="258"/>
    </location>
</feature>
<reference evidence="3" key="1">
    <citation type="submission" date="2016-01" db="EMBL/GenBank/DDBJ databases">
        <title>Reference transcriptome for the parasite Schistocephalus solidus: insights into the molecular evolution of parasitism.</title>
        <authorList>
            <person name="Hebert F.O."/>
            <person name="Grambauer S."/>
            <person name="Barber I."/>
            <person name="Landry C.R."/>
            <person name="Aubin-Horth N."/>
        </authorList>
    </citation>
    <scope>NUCLEOTIDE SEQUENCE</scope>
</reference>
<dbReference type="PANTHER" id="PTHR23347">
    <property type="entry name" value="COLORECTAL MUTANT CANCER PROTEIN MCC PROTEIN -RELATED"/>
    <property type="match status" value="1"/>
</dbReference>
<name>A0A0V0JAL9_SCHSO</name>
<feature type="compositionally biased region" description="Low complexity" evidence="2">
    <location>
        <begin position="962"/>
        <end position="982"/>
    </location>
</feature>
<keyword evidence="1" id="KW-0175">Coiled coil</keyword>